<accession>A0A1H6H924</accession>
<protein>
    <recommendedName>
        <fullName evidence="3">Molecular chaperone DnaJ</fullName>
    </recommendedName>
</protein>
<reference evidence="1 2" key="1">
    <citation type="submission" date="2016-10" db="EMBL/GenBank/DDBJ databases">
        <authorList>
            <person name="de Groot N.N."/>
        </authorList>
    </citation>
    <scope>NUCLEOTIDE SEQUENCE [LARGE SCALE GENOMIC DNA]</scope>
    <source>
        <strain evidence="1 2">DSM 23031</strain>
    </source>
</reference>
<evidence type="ECO:0000313" key="2">
    <source>
        <dbReference type="Proteomes" id="UP000198561"/>
    </source>
</evidence>
<proteinExistence type="predicted"/>
<name>A0A1H6H924_CHRCI</name>
<organism evidence="1 2">
    <name type="scientific">Chryseobacterium culicis</name>
    <dbReference type="NCBI Taxonomy" id="680127"/>
    <lineage>
        <taxon>Bacteria</taxon>
        <taxon>Pseudomonadati</taxon>
        <taxon>Bacteroidota</taxon>
        <taxon>Flavobacteriia</taxon>
        <taxon>Flavobacteriales</taxon>
        <taxon>Weeksellaceae</taxon>
        <taxon>Chryseobacterium group</taxon>
        <taxon>Chryseobacterium</taxon>
    </lineage>
</organism>
<gene>
    <name evidence="1" type="ORF">SAMN05421593_1629</name>
</gene>
<evidence type="ECO:0008006" key="3">
    <source>
        <dbReference type="Google" id="ProtNLM"/>
    </source>
</evidence>
<dbReference type="Pfam" id="PF14127">
    <property type="entry name" value="DUF4294"/>
    <property type="match status" value="1"/>
</dbReference>
<dbReference type="Proteomes" id="UP000198561">
    <property type="component" value="Unassembled WGS sequence"/>
</dbReference>
<dbReference type="InterPro" id="IPR025636">
    <property type="entry name" value="DUF4294"/>
</dbReference>
<dbReference type="EMBL" id="FNWQ01000002">
    <property type="protein sequence ID" value="SEH31986.1"/>
    <property type="molecule type" value="Genomic_DNA"/>
</dbReference>
<sequence length="246" mass="29176">MRSIFVLISVKIMNFSKIICLFIFFFGVSVFGQKDGIVAKPLNQYPPESLKVDEFGNKYYYDEQQKIKVYEINGEPVVVLDELVLVNKPRFNNQLDKNYYYFLNKKLYRVYPLFVTALKQYRDIQLDMNDMDSKAKRKFVRERQNILADQYEKQLRDLTTTEGQVFAKLMNRATGKNVFEIIKELRGGWSAFWWNVKGKMADIDLKDRYDPHNNRTDEFIESLLQSNWNSGYLQPYPGANDFKIKK</sequence>
<evidence type="ECO:0000313" key="1">
    <source>
        <dbReference type="EMBL" id="SEH31986.1"/>
    </source>
</evidence>
<dbReference type="STRING" id="680127.SAMN05421593_1629"/>
<dbReference type="AlphaFoldDB" id="A0A1H6H924"/>